<dbReference type="PANTHER" id="PTHR47515:SF2">
    <property type="entry name" value="INTEGRASE CORE DOMAIN PROTEIN"/>
    <property type="match status" value="1"/>
</dbReference>
<keyword evidence="1" id="KW-0812">Transmembrane</keyword>
<dbReference type="STRING" id="316055.RPE_1052"/>
<feature type="domain" description="Integrase catalytic" evidence="2">
    <location>
        <begin position="132"/>
        <end position="306"/>
    </location>
</feature>
<keyword evidence="1" id="KW-1133">Transmembrane helix</keyword>
<dbReference type="Pfam" id="PF13565">
    <property type="entry name" value="HTH_32"/>
    <property type="match status" value="1"/>
</dbReference>
<reference evidence="3" key="1">
    <citation type="submission" date="2006-09" db="EMBL/GenBank/DDBJ databases">
        <title>Complete sequence of Rhodopseudomonas palustris BisA53.</title>
        <authorList>
            <consortium name="US DOE Joint Genome Institute"/>
            <person name="Copeland A."/>
            <person name="Lucas S."/>
            <person name="Lapidus A."/>
            <person name="Barry K."/>
            <person name="Detter J.C."/>
            <person name="Glavina del Rio T."/>
            <person name="Hammon N."/>
            <person name="Israni S."/>
            <person name="Dalin E."/>
            <person name="Tice H."/>
            <person name="Pitluck S."/>
            <person name="Chain P."/>
            <person name="Malfatti S."/>
            <person name="Shin M."/>
            <person name="Vergez L."/>
            <person name="Schmutz J."/>
            <person name="Larimer F."/>
            <person name="Land M."/>
            <person name="Hauser L."/>
            <person name="Pelletier D.A."/>
            <person name="Kyrpides N."/>
            <person name="Kim E."/>
            <person name="Harwood C.S."/>
            <person name="Oda Y."/>
            <person name="Richardson P."/>
        </authorList>
    </citation>
    <scope>NUCLEOTIDE SEQUENCE [LARGE SCALE GENOMIC DNA]</scope>
    <source>
        <strain evidence="3">BisA53</strain>
    </source>
</reference>
<dbReference type="GO" id="GO:0003676">
    <property type="term" value="F:nucleic acid binding"/>
    <property type="evidence" value="ECO:0007669"/>
    <property type="project" value="InterPro"/>
</dbReference>
<dbReference type="PANTHER" id="PTHR47515">
    <property type="entry name" value="LOW CALCIUM RESPONSE LOCUS PROTEIN T"/>
    <property type="match status" value="1"/>
</dbReference>
<dbReference type="InterPro" id="IPR036397">
    <property type="entry name" value="RNaseH_sf"/>
</dbReference>
<dbReference type="InterPro" id="IPR036388">
    <property type="entry name" value="WH-like_DNA-bd_sf"/>
</dbReference>
<dbReference type="HOGENOM" id="CLU_468406_0_0_5"/>
<dbReference type="GO" id="GO:0015074">
    <property type="term" value="P:DNA integration"/>
    <property type="evidence" value="ECO:0007669"/>
    <property type="project" value="InterPro"/>
</dbReference>
<dbReference type="SUPFAM" id="SSF46689">
    <property type="entry name" value="Homeodomain-like"/>
    <property type="match status" value="1"/>
</dbReference>
<dbReference type="Gene3D" id="1.10.10.10">
    <property type="entry name" value="Winged helix-like DNA-binding domain superfamily/Winged helix DNA-binding domain"/>
    <property type="match status" value="1"/>
</dbReference>
<dbReference type="InterPro" id="IPR009057">
    <property type="entry name" value="Homeodomain-like_sf"/>
</dbReference>
<protein>
    <submittedName>
        <fullName evidence="3">Integrase, catalytic region</fullName>
    </submittedName>
</protein>
<organism evidence="3">
    <name type="scientific">Rhodopseudomonas palustris (strain BisA53)</name>
    <dbReference type="NCBI Taxonomy" id="316055"/>
    <lineage>
        <taxon>Bacteria</taxon>
        <taxon>Pseudomonadati</taxon>
        <taxon>Pseudomonadota</taxon>
        <taxon>Alphaproteobacteria</taxon>
        <taxon>Hyphomicrobiales</taxon>
        <taxon>Nitrobacteraceae</taxon>
        <taxon>Rhodopseudomonas</taxon>
    </lineage>
</organism>
<sequence>MGWMETRVVDERMRFVMAVADHEEAFAVVCRRFGVSRRTGYKWLERYDAEGVAGLMDRSRAPHSHPQAIAAPLAERCLAVRRAHPTWGPVKIRHWLAERDGATEWPAPSTIGALLDREGLTVKRRLRRRSPPSSVPFGHCGGANDIWCMDFKGWFLTGDGSCCEPLTLSDAYSRYLLRCQALARTDTAHVWPVLEAAFREFGLPHRLRSDNGPPFASCGAGGLSRLAVQVIKAGVVPERIAPGKPQQNGRLERLHLTLKQDTAMPPAQTLPEQLKRLRAFQRLYNEERPHQALGNDTPSQHYARSPRRFDGCLRAPDYGPDQTVRRVRSNGAIKWGGNEIYINEALAGEPIGLTEQPNGSFAASYGPIVLGVIAHRGNQLRKAKRGCGLVDNAARCPQGPTASTADAEGLNKTRNVLPMSPVKTVTHVPGCTEQATGAKRRTRAEAGVGVPAGTAVAGPPHAAKVVGSVGRSRTPPSPTAADAFGASALWAFGSRRMRYLVVGEAEPSMSTMISEVYDAFIAAGAPEDKARKAAETLANYDDRFSRVDNELVKIRSELVLVKWMVGFAIALNVAILTRLFFR</sequence>
<name>Q07SS7_RHOP5</name>
<accession>Q07SS7</accession>
<dbReference type="KEGG" id="rpe:RPE_1052"/>
<gene>
    <name evidence="3" type="ordered locus">RPE_1052</name>
</gene>
<dbReference type="EMBL" id="CP000463">
    <property type="protein sequence ID" value="ABJ05007.1"/>
    <property type="molecule type" value="Genomic_DNA"/>
</dbReference>
<feature type="transmembrane region" description="Helical" evidence="1">
    <location>
        <begin position="560"/>
        <end position="581"/>
    </location>
</feature>
<dbReference type="SUPFAM" id="SSF53098">
    <property type="entry name" value="Ribonuclease H-like"/>
    <property type="match status" value="1"/>
</dbReference>
<evidence type="ECO:0000313" key="3">
    <source>
        <dbReference type="EMBL" id="ABJ05007.1"/>
    </source>
</evidence>
<dbReference type="InterPro" id="IPR001584">
    <property type="entry name" value="Integrase_cat-core"/>
</dbReference>
<evidence type="ECO:0000256" key="1">
    <source>
        <dbReference type="SAM" id="Phobius"/>
    </source>
</evidence>
<evidence type="ECO:0000259" key="2">
    <source>
        <dbReference type="PROSITE" id="PS50994"/>
    </source>
</evidence>
<keyword evidence="1" id="KW-0472">Membrane</keyword>
<dbReference type="Gene3D" id="3.30.420.10">
    <property type="entry name" value="Ribonuclease H-like superfamily/Ribonuclease H"/>
    <property type="match status" value="1"/>
</dbReference>
<dbReference type="PROSITE" id="PS50994">
    <property type="entry name" value="INTEGRASE"/>
    <property type="match status" value="1"/>
</dbReference>
<dbReference type="InterPro" id="IPR012337">
    <property type="entry name" value="RNaseH-like_sf"/>
</dbReference>
<dbReference type="eggNOG" id="COG2801">
    <property type="taxonomic scope" value="Bacteria"/>
</dbReference>
<dbReference type="Pfam" id="PF13683">
    <property type="entry name" value="rve_3"/>
    <property type="match status" value="1"/>
</dbReference>
<proteinExistence type="predicted"/>
<dbReference type="AlphaFoldDB" id="Q07SS7"/>